<evidence type="ECO:0000313" key="4">
    <source>
        <dbReference type="Proteomes" id="UP000019251"/>
    </source>
</evidence>
<accession>A0A829R680</accession>
<comment type="similarity">
    <text evidence="1">Belongs to the short-chain dehydrogenases/reductases (SDR) family.</text>
</comment>
<dbReference type="GO" id="GO:0016491">
    <property type="term" value="F:oxidoreductase activity"/>
    <property type="evidence" value="ECO:0007669"/>
    <property type="project" value="UniProtKB-KW"/>
</dbReference>
<name>A0A829R680_LISGR</name>
<dbReference type="InterPro" id="IPR036291">
    <property type="entry name" value="NAD(P)-bd_dom_sf"/>
</dbReference>
<dbReference type="SUPFAM" id="SSF51735">
    <property type="entry name" value="NAD(P)-binding Rossmann-fold domains"/>
    <property type="match status" value="1"/>
</dbReference>
<protein>
    <submittedName>
        <fullName evidence="3">3-oxoacyl-ACP reductase</fullName>
    </submittedName>
</protein>
<dbReference type="PANTHER" id="PTHR42879">
    <property type="entry name" value="3-OXOACYL-(ACYL-CARRIER-PROTEIN) REDUCTASE"/>
    <property type="match status" value="1"/>
</dbReference>
<dbReference type="AlphaFoldDB" id="A0A829R680"/>
<dbReference type="Proteomes" id="UP000019251">
    <property type="component" value="Unassembled WGS sequence"/>
</dbReference>
<dbReference type="GO" id="GO:0032787">
    <property type="term" value="P:monocarboxylic acid metabolic process"/>
    <property type="evidence" value="ECO:0007669"/>
    <property type="project" value="UniProtKB-ARBA"/>
</dbReference>
<gene>
    <name evidence="3" type="ORF">LMUR_11952</name>
</gene>
<dbReference type="InterPro" id="IPR002347">
    <property type="entry name" value="SDR_fam"/>
</dbReference>
<dbReference type="InterPro" id="IPR020904">
    <property type="entry name" value="Sc_DH/Rdtase_CS"/>
</dbReference>
<dbReference type="NCBIfam" id="NF009466">
    <property type="entry name" value="PRK12826.1-2"/>
    <property type="match status" value="1"/>
</dbReference>
<dbReference type="PANTHER" id="PTHR42879:SF2">
    <property type="entry name" value="3-OXOACYL-[ACYL-CARRIER-PROTEIN] REDUCTASE FABG"/>
    <property type="match status" value="1"/>
</dbReference>
<dbReference type="PRINTS" id="PR00080">
    <property type="entry name" value="SDRFAMILY"/>
</dbReference>
<keyword evidence="2" id="KW-0560">Oxidoreductase</keyword>
<dbReference type="PROSITE" id="PS00061">
    <property type="entry name" value="ADH_SHORT"/>
    <property type="match status" value="1"/>
</dbReference>
<dbReference type="InterPro" id="IPR050259">
    <property type="entry name" value="SDR"/>
</dbReference>
<comment type="caution">
    <text evidence="3">The sequence shown here is derived from an EMBL/GenBank/DDBJ whole genome shotgun (WGS) entry which is preliminary data.</text>
</comment>
<organism evidence="3 4">
    <name type="scientific">Listeria grayi FSL F6-1183</name>
    <dbReference type="NCBI Taxonomy" id="1265827"/>
    <lineage>
        <taxon>Bacteria</taxon>
        <taxon>Bacillati</taxon>
        <taxon>Bacillota</taxon>
        <taxon>Bacilli</taxon>
        <taxon>Bacillales</taxon>
        <taxon>Listeriaceae</taxon>
        <taxon>Listeria</taxon>
    </lineage>
</organism>
<evidence type="ECO:0000256" key="1">
    <source>
        <dbReference type="ARBA" id="ARBA00006484"/>
    </source>
</evidence>
<evidence type="ECO:0000256" key="2">
    <source>
        <dbReference type="ARBA" id="ARBA00023002"/>
    </source>
</evidence>
<dbReference type="Pfam" id="PF13561">
    <property type="entry name" value="adh_short_C2"/>
    <property type="match status" value="1"/>
</dbReference>
<proteinExistence type="inferred from homology"/>
<reference evidence="3 4" key="1">
    <citation type="submission" date="2012-12" db="EMBL/GenBank/DDBJ databases">
        <title>Novel taxa of Listeriaceae from agricultural environments in the United States.</title>
        <authorList>
            <person name="den Bakker H.C."/>
            <person name="Allred A."/>
            <person name="Warchocki S."/>
            <person name="Wright E.M."/>
            <person name="Burrell A."/>
            <person name="Nightingale K.K."/>
            <person name="Kephart D."/>
            <person name="Wiedmann M."/>
        </authorList>
    </citation>
    <scope>NUCLEOTIDE SEQUENCE [LARGE SCALE GENOMIC DNA]</scope>
    <source>
        <strain evidence="3 4">FSL F6-1183</strain>
    </source>
</reference>
<dbReference type="FunFam" id="3.40.50.720:FF:000173">
    <property type="entry name" value="3-oxoacyl-[acyl-carrier protein] reductase"/>
    <property type="match status" value="1"/>
</dbReference>
<dbReference type="Gene3D" id="3.40.50.720">
    <property type="entry name" value="NAD(P)-binding Rossmann-like Domain"/>
    <property type="match status" value="1"/>
</dbReference>
<dbReference type="EMBL" id="AODG01000014">
    <property type="protein sequence ID" value="EUJ26801.1"/>
    <property type="molecule type" value="Genomic_DNA"/>
</dbReference>
<evidence type="ECO:0000313" key="3">
    <source>
        <dbReference type="EMBL" id="EUJ26801.1"/>
    </source>
</evidence>
<sequence>MKRVAVVTGGTRGIGAAIVKKLLAEQAIVHCIYYKSNIKLDEESASYPNLFFHRCDVKKYEDVKETVKKILDQESKVDILINNAGCTKDRTLHFMSKKAWDEVIETNLNGVFHFTKLISNNMIANHSGVIINMSSITSSHVLNGQSNYSASKAGVEAFTKVVAKELCPFGVRVNSVSPGFIETEMTASLDKESIEKEIPLKRLGKPEEVAKLILFLVNDDSAYITGQNIIIDGGVSLC</sequence>
<dbReference type="PRINTS" id="PR00081">
    <property type="entry name" value="GDHRDH"/>
</dbReference>
<dbReference type="RefSeq" id="WP_036107350.1">
    <property type="nucleotide sequence ID" value="NZ_AODG01000014.1"/>
</dbReference>